<keyword evidence="1" id="KW-0812">Transmembrane</keyword>
<keyword evidence="1" id="KW-0472">Membrane</keyword>
<dbReference type="KEGG" id="soy:115878846"/>
<reference evidence="3" key="1">
    <citation type="submission" date="2025-08" db="UniProtKB">
        <authorList>
            <consortium name="RefSeq"/>
        </authorList>
    </citation>
    <scope>IDENTIFICATION</scope>
    <source>
        <tissue evidence="3">Gonads</tissue>
    </source>
</reference>
<evidence type="ECO:0000256" key="1">
    <source>
        <dbReference type="SAM" id="Phobius"/>
    </source>
</evidence>
<feature type="transmembrane region" description="Helical" evidence="1">
    <location>
        <begin position="79"/>
        <end position="104"/>
    </location>
</feature>
<dbReference type="GeneID" id="115878846"/>
<protein>
    <submittedName>
        <fullName evidence="3">Uncharacterized protein LOC115878846</fullName>
    </submittedName>
</protein>
<proteinExistence type="predicted"/>
<gene>
    <name evidence="3" type="primary">LOC115878846</name>
</gene>
<name>A0A6J2XKY6_SITOR</name>
<dbReference type="OrthoDB" id="6362812at2759"/>
<keyword evidence="2" id="KW-1185">Reference proteome</keyword>
<dbReference type="RefSeq" id="XP_030751324.1">
    <property type="nucleotide sequence ID" value="XM_030895464.1"/>
</dbReference>
<evidence type="ECO:0000313" key="2">
    <source>
        <dbReference type="Proteomes" id="UP000504635"/>
    </source>
</evidence>
<keyword evidence="1" id="KW-1133">Transmembrane helix</keyword>
<accession>A0A6J2XKY6</accession>
<dbReference type="InParanoid" id="A0A6J2XKY6"/>
<organism evidence="2 3">
    <name type="scientific">Sitophilus oryzae</name>
    <name type="common">Rice weevil</name>
    <name type="synonym">Curculio oryzae</name>
    <dbReference type="NCBI Taxonomy" id="7048"/>
    <lineage>
        <taxon>Eukaryota</taxon>
        <taxon>Metazoa</taxon>
        <taxon>Ecdysozoa</taxon>
        <taxon>Arthropoda</taxon>
        <taxon>Hexapoda</taxon>
        <taxon>Insecta</taxon>
        <taxon>Pterygota</taxon>
        <taxon>Neoptera</taxon>
        <taxon>Endopterygota</taxon>
        <taxon>Coleoptera</taxon>
        <taxon>Polyphaga</taxon>
        <taxon>Cucujiformia</taxon>
        <taxon>Curculionidae</taxon>
        <taxon>Dryophthorinae</taxon>
        <taxon>Sitophilus</taxon>
    </lineage>
</organism>
<evidence type="ECO:0000313" key="3">
    <source>
        <dbReference type="RefSeq" id="XP_030751324.1"/>
    </source>
</evidence>
<sequence length="169" mass="18901">MTTTEQVLQSATNRTNPWSYLGSVSSVSPVPIMDSSDTVRSIGQPLYNSTVKSVEDSYNGTGYFIDEEDDSMLSDIKTVIFACLATLVPLVFILIIVFGARLLWIQYKTRKKDEEFDGMFKENTTDSMTKPLHSHLLNDKVDSEISDIQVGFRRGMGTREALFSINVLA</sequence>
<dbReference type="AlphaFoldDB" id="A0A6J2XKY6"/>
<dbReference type="Proteomes" id="UP000504635">
    <property type="component" value="Unplaced"/>
</dbReference>